<keyword evidence="5 6" id="KW-0456">Lyase</keyword>
<dbReference type="InterPro" id="IPR018136">
    <property type="entry name" value="Aconitase_4Fe-4S_BS"/>
</dbReference>
<dbReference type="HAMAP" id="MF_01027">
    <property type="entry name" value="LeuC_type2"/>
    <property type="match status" value="1"/>
</dbReference>
<keyword evidence="6" id="KW-0432">Leucine biosynthesis</keyword>
<dbReference type="InterPro" id="IPR036008">
    <property type="entry name" value="Aconitase_4Fe-4S_dom"/>
</dbReference>
<dbReference type="InterPro" id="IPR033941">
    <property type="entry name" value="IPMI_cat"/>
</dbReference>
<dbReference type="UniPathway" id="UPA00048">
    <property type="reaction ID" value="UER00071"/>
</dbReference>
<dbReference type="PROSITE" id="PS01244">
    <property type="entry name" value="ACONITASE_2"/>
    <property type="match status" value="1"/>
</dbReference>
<dbReference type="Pfam" id="PF00330">
    <property type="entry name" value="Aconitase"/>
    <property type="match status" value="1"/>
</dbReference>
<dbReference type="Gene3D" id="3.30.499.10">
    <property type="entry name" value="Aconitase, domain 3"/>
    <property type="match status" value="2"/>
</dbReference>
<dbReference type="InterPro" id="IPR011826">
    <property type="entry name" value="HAcnase/IPMdehydase_lsu_prok"/>
</dbReference>
<dbReference type="EMBL" id="QRHE01000001">
    <property type="protein sequence ID" value="RHF53502.1"/>
    <property type="molecule type" value="Genomic_DNA"/>
</dbReference>
<dbReference type="PRINTS" id="PR00415">
    <property type="entry name" value="ACONITASE"/>
</dbReference>
<name>A0A414NZV4_9FIRM</name>
<feature type="domain" description="Aconitase/3-isopropylmalate dehydratase large subunit alpha/beta/alpha" evidence="7">
    <location>
        <begin position="52"/>
        <end position="407"/>
    </location>
</feature>
<comment type="pathway">
    <text evidence="6">Amino-acid biosynthesis; L-leucine biosynthesis; L-leucine from 3-methyl-2-oxobutanoate: step 2/4.</text>
</comment>
<comment type="subunit">
    <text evidence="6">Heterodimer of LeuC and LeuD.</text>
</comment>
<dbReference type="OrthoDB" id="9802769at2"/>
<evidence type="ECO:0000313" key="9">
    <source>
        <dbReference type="Proteomes" id="UP000283442"/>
    </source>
</evidence>
<comment type="cofactor">
    <cofactor evidence="6">
        <name>[4Fe-4S] cluster</name>
        <dbReference type="ChEBI" id="CHEBI:49883"/>
    </cofactor>
    <text evidence="6">Binds 1 [4Fe-4S] cluster per subunit.</text>
</comment>
<sequence length="423" mass="45351">MHAIEKILAAKAGKSSVHAGEIVNCRVDWAGINDLYYQTVKSFYEMGGERVVDPEHVVLFFDHYAPCATEKQADNHKRFRTFAREQGIRHLMDINEGVCHQVMADHGFSAPGEVIVITDSHTTTYGAFGAFGTGVGATDLAVILATGRLWFKVPEVIRINLTGKIPAGVYAKDIVLSIIGKLKADYAVYKAVEFAGPALQQLSISERMALCNMTTEMGAKTSYIQPDAITMQFLKERGRQDFTVYETDADYAYAADLTFDVSEVEPQLAAPFSVDNVQALSAYAGMHVDQAYLGSCTGGRTEDFAVAAKILAGQHIPAGTRMVMVPASKAVLAECLAKGYIQTLLAAGATLTASGCAACLGIHQGLLAADEVCLSSTNRNFPGRMGSVKGRIYLGSPASVAAAARNGVVTDPRQYLDEKGEQA</sequence>
<evidence type="ECO:0000259" key="7">
    <source>
        <dbReference type="Pfam" id="PF00330"/>
    </source>
</evidence>
<dbReference type="GO" id="GO:0003861">
    <property type="term" value="F:3-isopropylmalate dehydratase activity"/>
    <property type="evidence" value="ECO:0007669"/>
    <property type="project" value="UniProtKB-UniRule"/>
</dbReference>
<feature type="binding site" evidence="6">
    <location>
        <position position="296"/>
    </location>
    <ligand>
        <name>[4Fe-4S] cluster</name>
        <dbReference type="ChEBI" id="CHEBI:49883"/>
    </ligand>
</feature>
<dbReference type="SUPFAM" id="SSF53732">
    <property type="entry name" value="Aconitase iron-sulfur domain"/>
    <property type="match status" value="1"/>
</dbReference>
<dbReference type="NCBIfam" id="TIGR01343">
    <property type="entry name" value="hacA_fam"/>
    <property type="match status" value="1"/>
</dbReference>
<comment type="caution">
    <text evidence="8">The sequence shown here is derived from an EMBL/GenBank/DDBJ whole genome shotgun (WGS) entry which is preliminary data.</text>
</comment>
<dbReference type="RefSeq" id="WP_118174574.1">
    <property type="nucleotide sequence ID" value="NZ_JAQEAO010000055.1"/>
</dbReference>
<evidence type="ECO:0000313" key="8">
    <source>
        <dbReference type="EMBL" id="RHF53502.1"/>
    </source>
</evidence>
<comment type="function">
    <text evidence="6">Catalyzes the isomerization between 2-isopropylmalate and 3-isopropylmalate, via the formation of 2-isopropylmaleate.</text>
</comment>
<accession>A0A414NZV4</accession>
<keyword evidence="6" id="KW-0100">Branched-chain amino acid biosynthesis</keyword>
<evidence type="ECO:0000256" key="3">
    <source>
        <dbReference type="ARBA" id="ARBA00023004"/>
    </source>
</evidence>
<keyword evidence="6" id="KW-0028">Amino-acid biosynthesis</keyword>
<dbReference type="GO" id="GO:0046872">
    <property type="term" value="F:metal ion binding"/>
    <property type="evidence" value="ECO:0007669"/>
    <property type="project" value="UniProtKB-KW"/>
</dbReference>
<dbReference type="InterPro" id="IPR001030">
    <property type="entry name" value="Acoase/IPM_deHydtase_lsu_aba"/>
</dbReference>
<feature type="binding site" evidence="6">
    <location>
        <position position="359"/>
    </location>
    <ligand>
        <name>[4Fe-4S] cluster</name>
        <dbReference type="ChEBI" id="CHEBI:49883"/>
    </ligand>
</feature>
<dbReference type="InterPro" id="IPR006251">
    <property type="entry name" value="Homoacnase/IPMdehydase_lsu"/>
</dbReference>
<gene>
    <name evidence="6" type="primary">leuC</name>
    <name evidence="8" type="ORF">DW674_01165</name>
</gene>
<dbReference type="AlphaFoldDB" id="A0A414NZV4"/>
<keyword evidence="3 6" id="KW-0408">Iron</keyword>
<keyword evidence="1 6" id="KW-0004">4Fe-4S</keyword>
<dbReference type="PANTHER" id="PTHR43822:SF2">
    <property type="entry name" value="HOMOACONITASE, MITOCHONDRIAL"/>
    <property type="match status" value="1"/>
</dbReference>
<feature type="binding site" evidence="6">
    <location>
        <position position="356"/>
    </location>
    <ligand>
        <name>[4Fe-4S] cluster</name>
        <dbReference type="ChEBI" id="CHEBI:49883"/>
    </ligand>
</feature>
<dbReference type="InterPro" id="IPR015931">
    <property type="entry name" value="Acnase/IPM_dHydase_lsu_aba_1/3"/>
</dbReference>
<organism evidence="8 9">
    <name type="scientific">Mitsuokella multacida</name>
    <dbReference type="NCBI Taxonomy" id="52226"/>
    <lineage>
        <taxon>Bacteria</taxon>
        <taxon>Bacillati</taxon>
        <taxon>Bacillota</taxon>
        <taxon>Negativicutes</taxon>
        <taxon>Selenomonadales</taxon>
        <taxon>Selenomonadaceae</taxon>
        <taxon>Mitsuokella</taxon>
    </lineage>
</organism>
<evidence type="ECO:0000256" key="2">
    <source>
        <dbReference type="ARBA" id="ARBA00022723"/>
    </source>
</evidence>
<dbReference type="NCBIfam" id="TIGR02086">
    <property type="entry name" value="IPMI_arch"/>
    <property type="match status" value="1"/>
</dbReference>
<dbReference type="NCBIfam" id="NF001614">
    <property type="entry name" value="PRK00402.1"/>
    <property type="match status" value="1"/>
</dbReference>
<evidence type="ECO:0000256" key="4">
    <source>
        <dbReference type="ARBA" id="ARBA00023014"/>
    </source>
</evidence>
<dbReference type="Proteomes" id="UP000283442">
    <property type="component" value="Unassembled WGS sequence"/>
</dbReference>
<keyword evidence="4 6" id="KW-0411">Iron-sulfur</keyword>
<dbReference type="GO" id="GO:0051539">
    <property type="term" value="F:4 iron, 4 sulfur cluster binding"/>
    <property type="evidence" value="ECO:0007669"/>
    <property type="project" value="UniProtKB-KW"/>
</dbReference>
<dbReference type="EC" id="4.2.1.33" evidence="6"/>
<evidence type="ECO:0000256" key="1">
    <source>
        <dbReference type="ARBA" id="ARBA00022485"/>
    </source>
</evidence>
<evidence type="ECO:0000256" key="5">
    <source>
        <dbReference type="ARBA" id="ARBA00023239"/>
    </source>
</evidence>
<proteinExistence type="inferred from homology"/>
<comment type="catalytic activity">
    <reaction evidence="6">
        <text>(2R,3S)-3-isopropylmalate = (2S)-2-isopropylmalate</text>
        <dbReference type="Rhea" id="RHEA:32287"/>
        <dbReference type="ChEBI" id="CHEBI:1178"/>
        <dbReference type="ChEBI" id="CHEBI:35121"/>
        <dbReference type="EC" id="4.2.1.33"/>
    </reaction>
</comment>
<dbReference type="InterPro" id="IPR050067">
    <property type="entry name" value="IPM_dehydratase_rel_enz"/>
</dbReference>
<dbReference type="GO" id="GO:0009098">
    <property type="term" value="P:L-leucine biosynthetic process"/>
    <property type="evidence" value="ECO:0007669"/>
    <property type="project" value="UniProtKB-UniRule"/>
</dbReference>
<reference evidence="8 9" key="1">
    <citation type="submission" date="2018-08" db="EMBL/GenBank/DDBJ databases">
        <title>A genome reference for cultivated species of the human gut microbiota.</title>
        <authorList>
            <person name="Zou Y."/>
            <person name="Xue W."/>
            <person name="Luo G."/>
        </authorList>
    </citation>
    <scope>NUCLEOTIDE SEQUENCE [LARGE SCALE GENOMIC DNA]</scope>
    <source>
        <strain evidence="8 9">AM25-21AC</strain>
    </source>
</reference>
<dbReference type="PANTHER" id="PTHR43822">
    <property type="entry name" value="HOMOACONITASE, MITOCHONDRIAL-RELATED"/>
    <property type="match status" value="1"/>
</dbReference>
<evidence type="ECO:0000256" key="6">
    <source>
        <dbReference type="HAMAP-Rule" id="MF_01027"/>
    </source>
</evidence>
<protein>
    <recommendedName>
        <fullName evidence="6">3-isopropylmalate dehydratase large subunit</fullName>
        <ecNumber evidence="6">4.2.1.33</ecNumber>
    </recommendedName>
    <alternativeName>
        <fullName evidence="6">Alpha-IPM isomerase</fullName>
        <shortName evidence="6">IPMI</shortName>
    </alternativeName>
    <alternativeName>
        <fullName evidence="6">Isopropylmalate isomerase</fullName>
    </alternativeName>
</protein>
<comment type="similarity">
    <text evidence="6">Belongs to the aconitase/IPM isomerase family. LeuC type 2 subfamily.</text>
</comment>
<dbReference type="CDD" id="cd01583">
    <property type="entry name" value="IPMI"/>
    <property type="match status" value="1"/>
</dbReference>
<keyword evidence="2 6" id="KW-0479">Metal-binding</keyword>